<dbReference type="Proteomes" id="UP000681720">
    <property type="component" value="Unassembled WGS sequence"/>
</dbReference>
<proteinExistence type="predicted"/>
<evidence type="ECO:0000313" key="1">
    <source>
        <dbReference type="EMBL" id="CAF5182348.1"/>
    </source>
</evidence>
<protein>
    <submittedName>
        <fullName evidence="1">Uncharacterized protein</fullName>
    </submittedName>
</protein>
<feature type="non-terminal residue" evidence="1">
    <location>
        <position position="1"/>
    </location>
</feature>
<sequence>MIYFTQVYDMKLELEEKDEVYKRYPEDTTSIGSNSSHDEKDMNSWRIHVSGIDELRDNTYANVKSFVFLIEVQRLDPNSNNPLLMDDEKTNWIIA</sequence>
<comment type="caution">
    <text evidence="1">The sequence shown here is derived from an EMBL/GenBank/DDBJ whole genome shotgun (WGS) entry which is preliminary data.</text>
</comment>
<dbReference type="EMBL" id="CAJOBJ010330799">
    <property type="protein sequence ID" value="CAF5182348.1"/>
    <property type="molecule type" value="Genomic_DNA"/>
</dbReference>
<dbReference type="AlphaFoldDB" id="A0A8S3HI48"/>
<accession>A0A8S3HI48</accession>
<reference evidence="1" key="1">
    <citation type="submission" date="2021-02" db="EMBL/GenBank/DDBJ databases">
        <authorList>
            <person name="Nowell W R."/>
        </authorList>
    </citation>
    <scope>NUCLEOTIDE SEQUENCE</scope>
</reference>
<evidence type="ECO:0000313" key="2">
    <source>
        <dbReference type="Proteomes" id="UP000681720"/>
    </source>
</evidence>
<organism evidence="1 2">
    <name type="scientific">Rotaria magnacalcarata</name>
    <dbReference type="NCBI Taxonomy" id="392030"/>
    <lineage>
        <taxon>Eukaryota</taxon>
        <taxon>Metazoa</taxon>
        <taxon>Spiralia</taxon>
        <taxon>Gnathifera</taxon>
        <taxon>Rotifera</taxon>
        <taxon>Eurotatoria</taxon>
        <taxon>Bdelloidea</taxon>
        <taxon>Philodinida</taxon>
        <taxon>Philodinidae</taxon>
        <taxon>Rotaria</taxon>
    </lineage>
</organism>
<name>A0A8S3HI48_9BILA</name>
<gene>
    <name evidence="1" type="ORF">GIL414_LOCUS69759</name>
</gene>